<sequence length="373" mass="40246">MSQPSSTSTTPSPARSGRFVLHDPIFNPWKAKLRGLTYVASFVGLNDSEPLQMHPYPRWASGDVVLPGDLADYFEVHDWTLPFCFCSMKGGPARHVRLFIPGNPSGEHFNQPVIACNGFHCSYWVNLDHLVYNNLGLPTAIFAPRTSRIHVDRPFSTSRDATPSAHTSPQPPQLAGAVELAPQIDAMNVEAPPAPPPSQLQGGFSLKRARSGSLSDPPADKGLISDLSRLWSPPPRDLIRRRVSDVAPLGPSEVYNLLYQLSDPEIPGIYFQDLIRLLAKCPDCKLIMVPHLLAGHRCVSRIAASMKRGSSSSAGMLGNARVQPVAQAASGSASSSGPRKRVRAQAKVPVGGAKLKGKSKAKFVAAEVIEISD</sequence>
<reference evidence="1" key="2">
    <citation type="journal article" date="2022" name="New Phytol.">
        <title>Evolutionary transition to the ectomycorrhizal habit in the genomes of a hyperdiverse lineage of mushroom-forming fungi.</title>
        <authorList>
            <person name="Looney B."/>
            <person name="Miyauchi S."/>
            <person name="Morin E."/>
            <person name="Drula E."/>
            <person name="Courty P.E."/>
            <person name="Kohler A."/>
            <person name="Kuo A."/>
            <person name="LaButti K."/>
            <person name="Pangilinan J."/>
            <person name="Lipzen A."/>
            <person name="Riley R."/>
            <person name="Andreopoulos W."/>
            <person name="He G."/>
            <person name="Johnson J."/>
            <person name="Nolan M."/>
            <person name="Tritt A."/>
            <person name="Barry K.W."/>
            <person name="Grigoriev I.V."/>
            <person name="Nagy L.G."/>
            <person name="Hibbett D."/>
            <person name="Henrissat B."/>
            <person name="Matheny P.B."/>
            <person name="Labbe J."/>
            <person name="Martin F.M."/>
        </authorList>
    </citation>
    <scope>NUCLEOTIDE SEQUENCE</scope>
    <source>
        <strain evidence="1">HHB10654</strain>
    </source>
</reference>
<organism evidence="1 2">
    <name type="scientific">Artomyces pyxidatus</name>
    <dbReference type="NCBI Taxonomy" id="48021"/>
    <lineage>
        <taxon>Eukaryota</taxon>
        <taxon>Fungi</taxon>
        <taxon>Dikarya</taxon>
        <taxon>Basidiomycota</taxon>
        <taxon>Agaricomycotina</taxon>
        <taxon>Agaricomycetes</taxon>
        <taxon>Russulales</taxon>
        <taxon>Auriscalpiaceae</taxon>
        <taxon>Artomyces</taxon>
    </lineage>
</organism>
<accession>A0ACB8SIV3</accession>
<comment type="caution">
    <text evidence="1">The sequence shown here is derived from an EMBL/GenBank/DDBJ whole genome shotgun (WGS) entry which is preliminary data.</text>
</comment>
<evidence type="ECO:0000313" key="1">
    <source>
        <dbReference type="EMBL" id="KAI0056514.1"/>
    </source>
</evidence>
<evidence type="ECO:0000313" key="2">
    <source>
        <dbReference type="Proteomes" id="UP000814140"/>
    </source>
</evidence>
<keyword evidence="2" id="KW-1185">Reference proteome</keyword>
<name>A0ACB8SIV3_9AGAM</name>
<dbReference type="Proteomes" id="UP000814140">
    <property type="component" value="Unassembled WGS sequence"/>
</dbReference>
<gene>
    <name evidence="1" type="ORF">BV25DRAFT_1995583</name>
</gene>
<reference evidence="1" key="1">
    <citation type="submission" date="2021-03" db="EMBL/GenBank/DDBJ databases">
        <authorList>
            <consortium name="DOE Joint Genome Institute"/>
            <person name="Ahrendt S."/>
            <person name="Looney B.P."/>
            <person name="Miyauchi S."/>
            <person name="Morin E."/>
            <person name="Drula E."/>
            <person name="Courty P.E."/>
            <person name="Chicoki N."/>
            <person name="Fauchery L."/>
            <person name="Kohler A."/>
            <person name="Kuo A."/>
            <person name="Labutti K."/>
            <person name="Pangilinan J."/>
            <person name="Lipzen A."/>
            <person name="Riley R."/>
            <person name="Andreopoulos W."/>
            <person name="He G."/>
            <person name="Johnson J."/>
            <person name="Barry K.W."/>
            <person name="Grigoriev I.V."/>
            <person name="Nagy L."/>
            <person name="Hibbett D."/>
            <person name="Henrissat B."/>
            <person name="Matheny P.B."/>
            <person name="Labbe J."/>
            <person name="Martin F."/>
        </authorList>
    </citation>
    <scope>NUCLEOTIDE SEQUENCE</scope>
    <source>
        <strain evidence="1">HHB10654</strain>
    </source>
</reference>
<dbReference type="EMBL" id="MU277263">
    <property type="protein sequence ID" value="KAI0056514.1"/>
    <property type="molecule type" value="Genomic_DNA"/>
</dbReference>
<protein>
    <submittedName>
        <fullName evidence="1">Uncharacterized protein</fullName>
    </submittedName>
</protein>
<proteinExistence type="predicted"/>